<keyword evidence="1" id="KW-0472">Membrane</keyword>
<dbReference type="Proteomes" id="UP001194539">
    <property type="component" value="Unassembled WGS sequence"/>
</dbReference>
<proteinExistence type="predicted"/>
<evidence type="ECO:0000256" key="1">
    <source>
        <dbReference type="SAM" id="Phobius"/>
    </source>
</evidence>
<dbReference type="RefSeq" id="WP_197968173.1">
    <property type="nucleotide sequence ID" value="NZ_JACEGD010000027.1"/>
</dbReference>
<name>A0ABS0P9R0_9BRAD</name>
<comment type="caution">
    <text evidence="2">The sequence shown here is derived from an EMBL/GenBank/DDBJ whole genome shotgun (WGS) entry which is preliminary data.</text>
</comment>
<sequence>MAAARARMHGPIDSKPDFFGRRLSVNHDARAQSGAPGESDLMTFACKLSVVAAYLAMAFVGAIVLGVI</sequence>
<protein>
    <submittedName>
        <fullName evidence="2">Uncharacterized protein</fullName>
    </submittedName>
</protein>
<keyword evidence="3" id="KW-1185">Reference proteome</keyword>
<accession>A0ABS0P9R0</accession>
<feature type="transmembrane region" description="Helical" evidence="1">
    <location>
        <begin position="48"/>
        <end position="67"/>
    </location>
</feature>
<keyword evidence="1" id="KW-1133">Transmembrane helix</keyword>
<evidence type="ECO:0000313" key="2">
    <source>
        <dbReference type="EMBL" id="MBH5389918.1"/>
    </source>
</evidence>
<organism evidence="2 3">
    <name type="scientific">Bradyrhizobium diversitatis</name>
    <dbReference type="NCBI Taxonomy" id="2755406"/>
    <lineage>
        <taxon>Bacteria</taxon>
        <taxon>Pseudomonadati</taxon>
        <taxon>Pseudomonadota</taxon>
        <taxon>Alphaproteobacteria</taxon>
        <taxon>Hyphomicrobiales</taxon>
        <taxon>Nitrobacteraceae</taxon>
        <taxon>Bradyrhizobium</taxon>
    </lineage>
</organism>
<gene>
    <name evidence="2" type="ORF">H1B27_27080</name>
</gene>
<keyword evidence="1" id="KW-0812">Transmembrane</keyword>
<reference evidence="2 3" key="1">
    <citation type="submission" date="2020-07" db="EMBL/GenBank/DDBJ databases">
        <title>Bradyrhizobium diversity isolated from nodules of indigenous legumes of Western Australia.</title>
        <authorList>
            <person name="Klepa M.S."/>
        </authorList>
    </citation>
    <scope>NUCLEOTIDE SEQUENCE [LARGE SCALE GENOMIC DNA]</scope>
    <source>
        <strain evidence="2 3">CNPSo 4019</strain>
    </source>
</reference>
<evidence type="ECO:0000313" key="3">
    <source>
        <dbReference type="Proteomes" id="UP001194539"/>
    </source>
</evidence>
<dbReference type="EMBL" id="JACEGD010000027">
    <property type="protein sequence ID" value="MBH5389918.1"/>
    <property type="molecule type" value="Genomic_DNA"/>
</dbReference>